<accession>A0A0W7TSG9</accession>
<dbReference type="AlphaFoldDB" id="A0A0D8J082"/>
<dbReference type="InterPro" id="IPR023995">
    <property type="entry name" value="HemZ"/>
</dbReference>
<dbReference type="GO" id="GO:0005737">
    <property type="term" value="C:cytoplasm"/>
    <property type="evidence" value="ECO:0007669"/>
    <property type="project" value="TreeGrafter"/>
</dbReference>
<protein>
    <submittedName>
        <fullName evidence="3">Coproporphyrinogen dehydrogenase HemZ</fullName>
        <ecNumber evidence="4">1.3.98.3</ecNumber>
    </submittedName>
    <submittedName>
        <fullName evidence="2">Radical SAM protein</fullName>
    </submittedName>
</protein>
<evidence type="ECO:0000313" key="6">
    <source>
        <dbReference type="Proteomes" id="UP000053433"/>
    </source>
</evidence>
<dbReference type="InterPro" id="IPR007197">
    <property type="entry name" value="rSAM"/>
</dbReference>
<organism evidence="2 5">
    <name type="scientific">Ruthenibacterium lactatiformans</name>
    <dbReference type="NCBI Taxonomy" id="1550024"/>
    <lineage>
        <taxon>Bacteria</taxon>
        <taxon>Bacillati</taxon>
        <taxon>Bacillota</taxon>
        <taxon>Clostridia</taxon>
        <taxon>Eubacteriales</taxon>
        <taxon>Oscillospiraceae</taxon>
        <taxon>Ruthenibacterium</taxon>
    </lineage>
</organism>
<reference evidence="3 6" key="2">
    <citation type="submission" date="2015-10" db="EMBL/GenBank/DDBJ databases">
        <title>A novel member of the family Ruminococcaceae isolated from human faeces.</title>
        <authorList>
            <person name="Shkoporov A.N."/>
            <person name="Chaplin A.V."/>
            <person name="Motuzova O.V."/>
            <person name="Kafarskaia L.I."/>
            <person name="Efimov B.A."/>
        </authorList>
    </citation>
    <scope>NUCLEOTIDE SEQUENCE [LARGE SCALE GENOMIC DNA]</scope>
    <source>
        <strain evidence="3 6">668</strain>
    </source>
</reference>
<evidence type="ECO:0000313" key="3">
    <source>
        <dbReference type="EMBL" id="KUE76792.1"/>
    </source>
</evidence>
<dbReference type="EC" id="1.3.98.3" evidence="4"/>
<comment type="caution">
    <text evidence="2">The sequence shown here is derived from an EMBL/GenBank/DDBJ whole genome shotgun (WGS) entry which is preliminary data.</text>
</comment>
<evidence type="ECO:0000259" key="1">
    <source>
        <dbReference type="PROSITE" id="PS51918"/>
    </source>
</evidence>
<keyword evidence="4" id="KW-0560">Oxidoreductase</keyword>
<dbReference type="EMBL" id="LMUA01000007">
    <property type="protein sequence ID" value="KUE76792.1"/>
    <property type="molecule type" value="Genomic_DNA"/>
</dbReference>
<dbReference type="SFLD" id="SFLDS00029">
    <property type="entry name" value="Radical_SAM"/>
    <property type="match status" value="1"/>
</dbReference>
<dbReference type="GO" id="GO:0051989">
    <property type="term" value="F:coproporphyrinogen dehydrogenase activity"/>
    <property type="evidence" value="ECO:0007669"/>
    <property type="project" value="UniProtKB-EC"/>
</dbReference>
<dbReference type="SFLD" id="SFLDF00310">
    <property type="entry name" value="oxygen-independent_coproporphy"/>
    <property type="match status" value="1"/>
</dbReference>
<dbReference type="Proteomes" id="UP000472755">
    <property type="component" value="Unassembled WGS sequence"/>
</dbReference>
<accession>A0A0D8J082</accession>
<dbReference type="Pfam" id="PF04055">
    <property type="entry name" value="Radical_SAM"/>
    <property type="match status" value="1"/>
</dbReference>
<dbReference type="InterPro" id="IPR058240">
    <property type="entry name" value="rSAM_sf"/>
</dbReference>
<dbReference type="GO" id="GO:0051539">
    <property type="term" value="F:4 iron, 4 sulfur cluster binding"/>
    <property type="evidence" value="ECO:0007669"/>
    <property type="project" value="TreeGrafter"/>
</dbReference>
<dbReference type="SMART" id="SM00729">
    <property type="entry name" value="Elp3"/>
    <property type="match status" value="1"/>
</dbReference>
<proteinExistence type="predicted"/>
<dbReference type="GO" id="GO:0006779">
    <property type="term" value="P:porphyrin-containing compound biosynthetic process"/>
    <property type="evidence" value="ECO:0007669"/>
    <property type="project" value="TreeGrafter"/>
</dbReference>
<dbReference type="Gene3D" id="3.80.30.20">
    <property type="entry name" value="tm_1862 like domain"/>
    <property type="match status" value="1"/>
</dbReference>
<dbReference type="SUPFAM" id="SSF102114">
    <property type="entry name" value="Radical SAM enzymes"/>
    <property type="match status" value="1"/>
</dbReference>
<dbReference type="GeneID" id="42856531"/>
<evidence type="ECO:0000313" key="5">
    <source>
        <dbReference type="Proteomes" id="UP000032483"/>
    </source>
</evidence>
<dbReference type="InterPro" id="IPR023404">
    <property type="entry name" value="rSAM_horseshoe"/>
</dbReference>
<dbReference type="RefSeq" id="WP_009323572.1">
    <property type="nucleotide sequence ID" value="NZ_CATXDA010000020.1"/>
</dbReference>
<dbReference type="CDD" id="cd01335">
    <property type="entry name" value="Radical_SAM"/>
    <property type="match status" value="1"/>
</dbReference>
<sequence length="486" mass="54104">MEIYIRGLASGYEPEHVTRLFFRPALLAKRWPARGADAVAVLRGKKRFVCGVRMNGLCAVRTAPLAQDTPPEQAEYEICRLLFLLLCEATGRRPAWGMLTGVRPVRLVHDMRRAGKAQEEIESFFRDKYFADGEKYKLAVRTADNQAPVLALNTPRSYSLYISIPFCPSRCSYCSFVSRTTAESGSLIEPYVQALCRELAEISALARRNRLRLETIYIGGGTPTAVSAAQLRTLMQAVRDNFDVPAVREYTVEAGRPDCTTPEKLAVIKEYGATRISINPQTLSDEVLAAIGRRHTAQDVLDCFAQARRLGHGNINMDLIAGLPLDTPARFAQTLQGVLALAPENITVHTLTLKRASNLVIEHAPNAYGDVARMLDSCALLGENGYEPYYLYRQKGTLQNLENTGYTRPGYAGLYNVFIMEEVHTILSAGAGGSTKLVGPDGHIRRIFNHKYPLEYIERFDVVQARKQGVDDFYAKYADLDPETAR</sequence>
<feature type="domain" description="Radical SAM core" evidence="1">
    <location>
        <begin position="152"/>
        <end position="384"/>
    </location>
</feature>
<gene>
    <name evidence="4" type="primary">hemZ</name>
    <name evidence="3" type="ORF">ASJ35_07250</name>
    <name evidence="4" type="ORF">GMD59_17040</name>
    <name evidence="2" type="ORF">TQ39_07940</name>
</gene>
<reference evidence="2" key="1">
    <citation type="submission" date="2015-02" db="EMBL/GenBank/DDBJ databases">
        <title>A novel member of the family Ruminococcaceae isolated from human feces.</title>
        <authorList>
            <person name="Shkoporov A.N."/>
            <person name="Chaplin A.V."/>
            <person name="Motuzova O.V."/>
            <person name="Kafarskaia L.I."/>
            <person name="Khokhlova E.V."/>
            <person name="Efimov B.A."/>
        </authorList>
    </citation>
    <scope>NUCLEOTIDE SEQUENCE [LARGE SCALE GENOMIC DNA]</scope>
    <source>
        <strain evidence="2">585-1</strain>
    </source>
</reference>
<evidence type="ECO:0000313" key="4">
    <source>
        <dbReference type="EMBL" id="MTS28975.1"/>
    </source>
</evidence>
<dbReference type="EMBL" id="WMZU01000043">
    <property type="protein sequence ID" value="MTS28975.1"/>
    <property type="molecule type" value="Genomic_DNA"/>
</dbReference>
<dbReference type="PANTHER" id="PTHR13932">
    <property type="entry name" value="COPROPORPHYRINIGEN III OXIDASE"/>
    <property type="match status" value="1"/>
</dbReference>
<evidence type="ECO:0000313" key="2">
    <source>
        <dbReference type="EMBL" id="KJF40307.1"/>
    </source>
</evidence>
<dbReference type="EMBL" id="JXXK01000008">
    <property type="protein sequence ID" value="KJF40307.1"/>
    <property type="molecule type" value="Genomic_DNA"/>
</dbReference>
<dbReference type="PATRIC" id="fig|1550024.3.peg.1801"/>
<dbReference type="PANTHER" id="PTHR13932:SF1">
    <property type="entry name" value="OXYGEN-INDEPENDENT COPROPORPHYRINOGEN-III OXIDASE-LIKE PROTEIN HEMZ"/>
    <property type="match status" value="1"/>
</dbReference>
<dbReference type="Proteomes" id="UP000053433">
    <property type="component" value="Unassembled WGS sequence"/>
</dbReference>
<name>A0A0D8J082_9FIRM</name>
<dbReference type="SFLD" id="SFLDG01082">
    <property type="entry name" value="B12-binding_domain_containing"/>
    <property type="match status" value="1"/>
</dbReference>
<reference evidence="4 7" key="3">
    <citation type="journal article" date="2019" name="Nat. Med.">
        <title>A library of human gut bacterial isolates paired with longitudinal multiomics data enables mechanistic microbiome research.</title>
        <authorList>
            <person name="Poyet M."/>
            <person name="Groussin M."/>
            <person name="Gibbons S.M."/>
            <person name="Avila-Pacheco J."/>
            <person name="Jiang X."/>
            <person name="Kearney S.M."/>
            <person name="Perrotta A.R."/>
            <person name="Berdy B."/>
            <person name="Zhao S."/>
            <person name="Lieberman T.D."/>
            <person name="Swanson P.K."/>
            <person name="Smith M."/>
            <person name="Roesemann S."/>
            <person name="Alexander J.E."/>
            <person name="Rich S.A."/>
            <person name="Livny J."/>
            <person name="Vlamakis H."/>
            <person name="Clish C."/>
            <person name="Bullock K."/>
            <person name="Deik A."/>
            <person name="Scott J."/>
            <person name="Pierce K.A."/>
            <person name="Xavier R.J."/>
            <person name="Alm E.J."/>
        </authorList>
    </citation>
    <scope>NUCLEOTIDE SEQUENCE [LARGE SCALE GENOMIC DNA]</scope>
    <source>
        <strain evidence="4 7">BIOML-A4</strain>
    </source>
</reference>
<dbReference type="Proteomes" id="UP000032483">
    <property type="component" value="Unassembled WGS sequence"/>
</dbReference>
<dbReference type="PROSITE" id="PS51918">
    <property type="entry name" value="RADICAL_SAM"/>
    <property type="match status" value="1"/>
</dbReference>
<dbReference type="InterPro" id="IPR006638">
    <property type="entry name" value="Elp3/MiaA/NifB-like_rSAM"/>
</dbReference>
<dbReference type="SFLD" id="SFLDG01065">
    <property type="entry name" value="anaerobic_coproporphyrinogen-I"/>
    <property type="match status" value="1"/>
</dbReference>
<evidence type="ECO:0000313" key="7">
    <source>
        <dbReference type="Proteomes" id="UP000472755"/>
    </source>
</evidence>
<dbReference type="NCBIfam" id="TIGR03994">
    <property type="entry name" value="rSAM_HemZ"/>
    <property type="match status" value="1"/>
</dbReference>
<dbReference type="InterPro" id="IPR034505">
    <property type="entry name" value="Coproporphyrinogen-III_oxidase"/>
</dbReference>
<keyword evidence="5" id="KW-1185">Reference proteome</keyword>